<dbReference type="InterPro" id="IPR036514">
    <property type="entry name" value="SGNH_hydro_sf"/>
</dbReference>
<reference evidence="4 5" key="1">
    <citation type="journal article" date="2018" name="Nat. Ecol. Evol.">
        <title>Pezizomycetes genomes reveal the molecular basis of ectomycorrhizal truffle lifestyle.</title>
        <authorList>
            <person name="Murat C."/>
            <person name="Payen T."/>
            <person name="Noel B."/>
            <person name="Kuo A."/>
            <person name="Morin E."/>
            <person name="Chen J."/>
            <person name="Kohler A."/>
            <person name="Krizsan K."/>
            <person name="Balestrini R."/>
            <person name="Da Silva C."/>
            <person name="Montanini B."/>
            <person name="Hainaut M."/>
            <person name="Levati E."/>
            <person name="Barry K.W."/>
            <person name="Belfiori B."/>
            <person name="Cichocki N."/>
            <person name="Clum A."/>
            <person name="Dockter R.B."/>
            <person name="Fauchery L."/>
            <person name="Guy J."/>
            <person name="Iotti M."/>
            <person name="Le Tacon F."/>
            <person name="Lindquist E.A."/>
            <person name="Lipzen A."/>
            <person name="Malagnac F."/>
            <person name="Mello A."/>
            <person name="Molinier V."/>
            <person name="Miyauchi S."/>
            <person name="Poulain J."/>
            <person name="Riccioni C."/>
            <person name="Rubini A."/>
            <person name="Sitrit Y."/>
            <person name="Splivallo R."/>
            <person name="Traeger S."/>
            <person name="Wang M."/>
            <person name="Zifcakova L."/>
            <person name="Wipf D."/>
            <person name="Zambonelli A."/>
            <person name="Paolocci F."/>
            <person name="Nowrousian M."/>
            <person name="Ottonello S."/>
            <person name="Baldrian P."/>
            <person name="Spatafora J.W."/>
            <person name="Henrissat B."/>
            <person name="Nagy L.G."/>
            <person name="Aury J.M."/>
            <person name="Wincker P."/>
            <person name="Grigoriev I.V."/>
            <person name="Bonfante P."/>
            <person name="Martin F.M."/>
        </authorList>
    </citation>
    <scope>NUCLEOTIDE SEQUENCE [LARGE SCALE GENOMIC DNA]</scope>
    <source>
        <strain evidence="4 5">120613-1</strain>
    </source>
</reference>
<dbReference type="OrthoDB" id="1600564at2759"/>
<feature type="chain" id="PRO_5018274471" evidence="3">
    <location>
        <begin position="19"/>
        <end position="322"/>
    </location>
</feature>
<dbReference type="AlphaFoldDB" id="A0A3N4J6J5"/>
<dbReference type="Proteomes" id="UP000276215">
    <property type="component" value="Unassembled WGS sequence"/>
</dbReference>
<keyword evidence="5" id="KW-1185">Reference proteome</keyword>
<proteinExistence type="predicted"/>
<dbReference type="EMBL" id="ML120445">
    <property type="protein sequence ID" value="RPA93913.1"/>
    <property type="molecule type" value="Genomic_DNA"/>
</dbReference>
<organism evidence="4 5">
    <name type="scientific">Choiromyces venosus 120613-1</name>
    <dbReference type="NCBI Taxonomy" id="1336337"/>
    <lineage>
        <taxon>Eukaryota</taxon>
        <taxon>Fungi</taxon>
        <taxon>Dikarya</taxon>
        <taxon>Ascomycota</taxon>
        <taxon>Pezizomycotina</taxon>
        <taxon>Pezizomycetes</taxon>
        <taxon>Pezizales</taxon>
        <taxon>Tuberaceae</taxon>
        <taxon>Choiromyces</taxon>
    </lineage>
</organism>
<evidence type="ECO:0000313" key="4">
    <source>
        <dbReference type="EMBL" id="RPA93913.1"/>
    </source>
</evidence>
<keyword evidence="2" id="KW-0472">Membrane</keyword>
<dbReference type="STRING" id="1336337.A0A3N4J6J5"/>
<evidence type="ECO:0000256" key="2">
    <source>
        <dbReference type="SAM" id="Phobius"/>
    </source>
</evidence>
<name>A0A3N4J6J5_9PEZI</name>
<gene>
    <name evidence="4" type="ORF">L873DRAFT_1846940</name>
</gene>
<keyword evidence="2" id="KW-0812">Transmembrane</keyword>
<evidence type="ECO:0000313" key="5">
    <source>
        <dbReference type="Proteomes" id="UP000276215"/>
    </source>
</evidence>
<evidence type="ECO:0000256" key="1">
    <source>
        <dbReference type="SAM" id="MobiDB-lite"/>
    </source>
</evidence>
<feature type="compositionally biased region" description="Low complexity" evidence="1">
    <location>
        <begin position="49"/>
        <end position="65"/>
    </location>
</feature>
<keyword evidence="2" id="KW-1133">Transmembrane helix</keyword>
<feature type="transmembrane region" description="Helical" evidence="2">
    <location>
        <begin position="175"/>
        <end position="199"/>
    </location>
</feature>
<accession>A0A3N4J6J5</accession>
<protein>
    <submittedName>
        <fullName evidence="4">Uncharacterized protein</fullName>
    </submittedName>
</protein>
<sequence length="322" mass="34200">MAISSLVALLAVAPLAFAQPVWAQCGGGVSEYYVVMIHEEASDLCQPGSSTPTTASATVSTTTAPSTTSNTNAKFILSFADSYTQTGFNVELTKPSASNPIGNPTFPGWTSSGGTNWIGYLITEHNPTLTLSYNLAWGGATIDAAVVLPYASTVHSLKDQVATFLAHEVSNKPSYAPWTSLHSGLGLMILAGVIIRVLIRMLPTKRKAIQRTPPMIAQGASAQAAEAMQITDFNSNVLSRASAFASAHSGTKIYSYDTVLAFDRIINSPTAYGYSDAVSYCQATTWVEVRDEDMADWAGIANFGVHEVVAQDVAAVLETGWW</sequence>
<dbReference type="Gene3D" id="3.40.50.1110">
    <property type="entry name" value="SGNH hydrolase"/>
    <property type="match status" value="1"/>
</dbReference>
<evidence type="ECO:0000256" key="3">
    <source>
        <dbReference type="SAM" id="SignalP"/>
    </source>
</evidence>
<feature type="region of interest" description="Disordered" evidence="1">
    <location>
        <begin position="45"/>
        <end position="65"/>
    </location>
</feature>
<keyword evidence="3" id="KW-0732">Signal</keyword>
<feature type="signal peptide" evidence="3">
    <location>
        <begin position="1"/>
        <end position="18"/>
    </location>
</feature>